<comment type="caution">
    <text evidence="1">The sequence shown here is derived from an EMBL/GenBank/DDBJ whole genome shotgun (WGS) entry which is preliminary data.</text>
</comment>
<dbReference type="RefSeq" id="WP_147071495.1">
    <property type="nucleotide sequence ID" value="NZ_AP021884.1"/>
</dbReference>
<name>A0A512L613_9PROT</name>
<dbReference type="Proteomes" id="UP000321337">
    <property type="component" value="Unassembled WGS sequence"/>
</dbReference>
<dbReference type="AlphaFoldDB" id="A0A512L613"/>
<dbReference type="OrthoDB" id="9804698at2"/>
<evidence type="ECO:0000313" key="2">
    <source>
        <dbReference type="Proteomes" id="UP000321337"/>
    </source>
</evidence>
<dbReference type="EMBL" id="BKAD01000009">
    <property type="protein sequence ID" value="GEP29915.1"/>
    <property type="molecule type" value="Genomic_DNA"/>
</dbReference>
<gene>
    <name evidence="1" type="ORF">TPL01_10530</name>
</gene>
<protein>
    <recommendedName>
        <fullName evidence="3">Transposase zinc-binding domain-containing protein</fullName>
    </recommendedName>
</protein>
<sequence length="138" mass="15171">MQFLAAGAPLLHSLTQAGAVRLLDGLEVMAVVWSRFHLEAPEDTVSKAVVFESVPWFTDYLARYSKLHCGRCARHVAVAGQIIPLPAVGCPHYTYRKRVRSALVVVHFGHHTPNCVGPELTRRSTSQYGSRSSISCPT</sequence>
<evidence type="ECO:0000313" key="1">
    <source>
        <dbReference type="EMBL" id="GEP29915.1"/>
    </source>
</evidence>
<accession>A0A512L613</accession>
<reference evidence="1 2" key="1">
    <citation type="submission" date="2019-07" db="EMBL/GenBank/DDBJ databases">
        <title>Whole genome shotgun sequence of Thiobacillus plumbophilus NBRC 107929.</title>
        <authorList>
            <person name="Hosoyama A."/>
            <person name="Uohara A."/>
            <person name="Ohji S."/>
            <person name="Ichikawa N."/>
        </authorList>
    </citation>
    <scope>NUCLEOTIDE SEQUENCE [LARGE SCALE GENOMIC DNA]</scope>
    <source>
        <strain evidence="1 2">NBRC 107929</strain>
    </source>
</reference>
<keyword evidence="2" id="KW-1185">Reference proteome</keyword>
<evidence type="ECO:0008006" key="3">
    <source>
        <dbReference type="Google" id="ProtNLM"/>
    </source>
</evidence>
<organism evidence="1 2">
    <name type="scientific">Sulfuriferula plumbiphila</name>
    <dbReference type="NCBI Taxonomy" id="171865"/>
    <lineage>
        <taxon>Bacteria</taxon>
        <taxon>Pseudomonadati</taxon>
        <taxon>Pseudomonadota</taxon>
        <taxon>Betaproteobacteria</taxon>
        <taxon>Nitrosomonadales</taxon>
        <taxon>Sulfuricellaceae</taxon>
        <taxon>Sulfuriferula</taxon>
    </lineage>
</organism>
<proteinExistence type="predicted"/>